<dbReference type="AlphaFoldDB" id="A0A2U2N505"/>
<protein>
    <submittedName>
        <fullName evidence="2">Uncharacterized protein</fullName>
    </submittedName>
</protein>
<accession>A0A2U2N505</accession>
<organism evidence="2 3">
    <name type="scientific">Bifidobacterium callitrichidarum</name>
    <dbReference type="NCBI Taxonomy" id="2052941"/>
    <lineage>
        <taxon>Bacteria</taxon>
        <taxon>Bacillati</taxon>
        <taxon>Actinomycetota</taxon>
        <taxon>Actinomycetes</taxon>
        <taxon>Bifidobacteriales</taxon>
        <taxon>Bifidobacteriaceae</taxon>
        <taxon>Bifidobacterium</taxon>
    </lineage>
</organism>
<evidence type="ECO:0000313" key="2">
    <source>
        <dbReference type="EMBL" id="PWG64182.1"/>
    </source>
</evidence>
<evidence type="ECO:0000256" key="1">
    <source>
        <dbReference type="SAM" id="MobiDB-lite"/>
    </source>
</evidence>
<keyword evidence="3" id="KW-1185">Reference proteome</keyword>
<comment type="caution">
    <text evidence="2">The sequence shown here is derived from an EMBL/GenBank/DDBJ whole genome shotgun (WGS) entry which is preliminary data.</text>
</comment>
<sequence>MMLMMGGFISIIVSMRQWGVMGCGERVWGQYQAMRRPVRDSTATRRSCASPKLMQQRVKE</sequence>
<proteinExistence type="predicted"/>
<dbReference type="EMBL" id="QFFM01000020">
    <property type="protein sequence ID" value="PWG64182.1"/>
    <property type="molecule type" value="Genomic_DNA"/>
</dbReference>
<feature type="region of interest" description="Disordered" evidence="1">
    <location>
        <begin position="39"/>
        <end position="60"/>
    </location>
</feature>
<gene>
    <name evidence="2" type="ORF">DF196_09575</name>
</gene>
<evidence type="ECO:0000313" key="3">
    <source>
        <dbReference type="Proteomes" id="UP000245876"/>
    </source>
</evidence>
<dbReference type="Proteomes" id="UP000245876">
    <property type="component" value="Unassembled WGS sequence"/>
</dbReference>
<name>A0A2U2N505_9BIFI</name>
<reference evidence="2 3" key="1">
    <citation type="journal article" date="2018" name="Int. J. Syst. Evol. Microbiol.">
        <title>Bifidobacterium callitrichidarum sp. nov. from the faeces of the emperor tamarin (Saguinus imperator).</title>
        <authorList>
            <person name="Modesto M."/>
            <person name="Michelini S."/>
            <person name="Sansosti M.C."/>
            <person name="De Filippo C."/>
            <person name="Cavalieri D."/>
            <person name="Qvirist L."/>
            <person name="Andlid T."/>
            <person name="Spiezio C."/>
            <person name="Sandri C."/>
            <person name="Pascarelli S."/>
            <person name="Sgorbati B."/>
            <person name="Mattarelli P."/>
        </authorList>
    </citation>
    <scope>NUCLEOTIDE SEQUENCE [LARGE SCALE GENOMIC DNA]</scope>
    <source>
        <strain evidence="2 3">TRI 5</strain>
    </source>
</reference>